<evidence type="ECO:0000256" key="4">
    <source>
        <dbReference type="ARBA" id="ARBA00022989"/>
    </source>
</evidence>
<comment type="subcellular location">
    <subcellularLocation>
        <location evidence="1">Cell membrane</location>
        <topology evidence="1">Multi-pass membrane protein</topology>
    </subcellularLocation>
</comment>
<keyword evidence="8" id="KW-1185">Reference proteome</keyword>
<dbReference type="Proteomes" id="UP001329915">
    <property type="component" value="Chromosome"/>
</dbReference>
<evidence type="ECO:0000256" key="1">
    <source>
        <dbReference type="ARBA" id="ARBA00004651"/>
    </source>
</evidence>
<keyword evidence="5 6" id="KW-0472">Membrane</keyword>
<dbReference type="Pfam" id="PF00420">
    <property type="entry name" value="Oxidored_q2"/>
    <property type="match status" value="1"/>
</dbReference>
<feature type="transmembrane region" description="Helical" evidence="6">
    <location>
        <begin position="118"/>
        <end position="137"/>
    </location>
</feature>
<dbReference type="AlphaFoldDB" id="A0AAU0UKC0"/>
<accession>A0AAU0UKC0</accession>
<dbReference type="RefSeq" id="WP_366923626.1">
    <property type="nucleotide sequence ID" value="NZ_CP121694.1"/>
</dbReference>
<protein>
    <submittedName>
        <fullName evidence="7">Uncharacterized protein</fullName>
    </submittedName>
</protein>
<dbReference type="PANTHER" id="PTHR38601">
    <property type="entry name" value="HYDROGENASE-4 COMPONENT E"/>
    <property type="match status" value="1"/>
</dbReference>
<evidence type="ECO:0000256" key="2">
    <source>
        <dbReference type="ARBA" id="ARBA00022475"/>
    </source>
</evidence>
<feature type="transmembrane region" description="Helical" evidence="6">
    <location>
        <begin position="50"/>
        <end position="73"/>
    </location>
</feature>
<dbReference type="GO" id="GO:0005886">
    <property type="term" value="C:plasma membrane"/>
    <property type="evidence" value="ECO:0007669"/>
    <property type="project" value="UniProtKB-SubCell"/>
</dbReference>
<dbReference type="KEGG" id="dbc:MFMK1_000535"/>
<keyword evidence="4 6" id="KW-1133">Transmembrane helix</keyword>
<feature type="transmembrane region" description="Helical" evidence="6">
    <location>
        <begin position="23"/>
        <end position="44"/>
    </location>
</feature>
<keyword evidence="2" id="KW-1003">Cell membrane</keyword>
<dbReference type="PANTHER" id="PTHR38601:SF1">
    <property type="entry name" value="HYDROGENASE-4 COMPONENT E"/>
    <property type="match status" value="1"/>
</dbReference>
<sequence length="210" mass="22723">MNVLFSLIVISAFLMVAGKRIDYAIWLMSLQGFLLALIGTVLGLQAGNGYLYASAFLLLIVKGILVPAALFYIVRKIQIRREIDLVFSPNVLFLLAAGLVLLSYWVVSPQILPSGLAAKSGLPVALSLLLIGLLIMITRKVALSQLIGLLIMENGLSMAAMAVSHGMPLMVELGIFFDLLVAVLIMGLFLFRIDKTFGSINTDKLKSLKG</sequence>
<evidence type="ECO:0000256" key="6">
    <source>
        <dbReference type="SAM" id="Phobius"/>
    </source>
</evidence>
<evidence type="ECO:0000313" key="7">
    <source>
        <dbReference type="EMBL" id="WRO20745.1"/>
    </source>
</evidence>
<proteinExistence type="predicted"/>
<evidence type="ECO:0000256" key="3">
    <source>
        <dbReference type="ARBA" id="ARBA00022692"/>
    </source>
</evidence>
<dbReference type="Gene3D" id="1.10.287.3510">
    <property type="match status" value="1"/>
</dbReference>
<feature type="transmembrane region" description="Helical" evidence="6">
    <location>
        <begin position="173"/>
        <end position="191"/>
    </location>
</feature>
<name>A0AAU0UKC0_9FIRM</name>
<dbReference type="InterPro" id="IPR038730">
    <property type="entry name" value="HyfE-like"/>
</dbReference>
<reference evidence="7 8" key="1">
    <citation type="submission" date="2023-04" db="EMBL/GenBank/DDBJ databases">
        <authorList>
            <person name="Hsu D."/>
        </authorList>
    </citation>
    <scope>NUCLEOTIDE SEQUENCE [LARGE SCALE GENOMIC DNA]</scope>
    <source>
        <strain evidence="7 8">MK1</strain>
    </source>
</reference>
<dbReference type="InterPro" id="IPR039428">
    <property type="entry name" value="NUOK/Mnh_C1-like"/>
</dbReference>
<feature type="transmembrane region" description="Helical" evidence="6">
    <location>
        <begin position="146"/>
        <end position="167"/>
    </location>
</feature>
<evidence type="ECO:0000256" key="5">
    <source>
        <dbReference type="ARBA" id="ARBA00023136"/>
    </source>
</evidence>
<evidence type="ECO:0000313" key="8">
    <source>
        <dbReference type="Proteomes" id="UP001329915"/>
    </source>
</evidence>
<feature type="transmembrane region" description="Helical" evidence="6">
    <location>
        <begin position="85"/>
        <end position="106"/>
    </location>
</feature>
<dbReference type="EMBL" id="CP121694">
    <property type="protein sequence ID" value="WRO20745.1"/>
    <property type="molecule type" value="Genomic_DNA"/>
</dbReference>
<organism evidence="7 8">
    <name type="scientific">Metallumcola ferriviriculae</name>
    <dbReference type="NCBI Taxonomy" id="3039180"/>
    <lineage>
        <taxon>Bacteria</taxon>
        <taxon>Bacillati</taxon>
        <taxon>Bacillota</taxon>
        <taxon>Clostridia</taxon>
        <taxon>Neomoorellales</taxon>
        <taxon>Desulfitibacteraceae</taxon>
        <taxon>Metallumcola</taxon>
    </lineage>
</organism>
<keyword evidence="3 6" id="KW-0812">Transmembrane</keyword>
<gene>
    <name evidence="7" type="ORF">MFMK1_000535</name>
</gene>